<accession>A0A836C4L7</accession>
<reference evidence="3" key="1">
    <citation type="journal article" date="2020" name="bioRxiv">
        <title>Comparative genomics of Chlamydomonas.</title>
        <authorList>
            <person name="Craig R.J."/>
            <person name="Hasan A.R."/>
            <person name="Ness R.W."/>
            <person name="Keightley P.D."/>
        </authorList>
    </citation>
    <scope>NUCLEOTIDE SEQUENCE</scope>
    <source>
        <strain evidence="3">CCAP 11/70</strain>
    </source>
</reference>
<gene>
    <name evidence="3" type="ORF">HYH03_003074</name>
</gene>
<dbReference type="OrthoDB" id="526231at2759"/>
<protein>
    <submittedName>
        <fullName evidence="3">Uncharacterized protein</fullName>
    </submittedName>
</protein>
<feature type="transmembrane region" description="Helical" evidence="2">
    <location>
        <begin position="20"/>
        <end position="39"/>
    </location>
</feature>
<proteinExistence type="predicted"/>
<keyword evidence="2" id="KW-1133">Transmembrane helix</keyword>
<dbReference type="EMBL" id="JAEHOE010000008">
    <property type="protein sequence ID" value="KAG2498882.1"/>
    <property type="molecule type" value="Genomic_DNA"/>
</dbReference>
<evidence type="ECO:0000313" key="4">
    <source>
        <dbReference type="Proteomes" id="UP000612055"/>
    </source>
</evidence>
<dbReference type="Proteomes" id="UP000612055">
    <property type="component" value="Unassembled WGS sequence"/>
</dbReference>
<organism evidence="3 4">
    <name type="scientific">Edaphochlamys debaryana</name>
    <dbReference type="NCBI Taxonomy" id="47281"/>
    <lineage>
        <taxon>Eukaryota</taxon>
        <taxon>Viridiplantae</taxon>
        <taxon>Chlorophyta</taxon>
        <taxon>core chlorophytes</taxon>
        <taxon>Chlorophyceae</taxon>
        <taxon>CS clade</taxon>
        <taxon>Chlamydomonadales</taxon>
        <taxon>Chlamydomonadales incertae sedis</taxon>
        <taxon>Edaphochlamys</taxon>
    </lineage>
</organism>
<name>A0A836C4L7_9CHLO</name>
<comment type="caution">
    <text evidence="3">The sequence shown here is derived from an EMBL/GenBank/DDBJ whole genome shotgun (WGS) entry which is preliminary data.</text>
</comment>
<feature type="compositionally biased region" description="Basic and acidic residues" evidence="1">
    <location>
        <begin position="111"/>
        <end position="123"/>
    </location>
</feature>
<keyword evidence="2" id="KW-0472">Membrane</keyword>
<sequence>MNPDVGAKVKDALGDAGLRFTLAVAGVVAAGAAVVVPTGKQVEKAALDLYGRPPSQLLGNERRCAEFSAGYRRWNSFVENSVYSWTRKLPGHDNPIVNPYKGPRRLTRPQQKVEEEVEAASKE</sequence>
<evidence type="ECO:0000256" key="2">
    <source>
        <dbReference type="SAM" id="Phobius"/>
    </source>
</evidence>
<evidence type="ECO:0000256" key="1">
    <source>
        <dbReference type="SAM" id="MobiDB-lite"/>
    </source>
</evidence>
<feature type="region of interest" description="Disordered" evidence="1">
    <location>
        <begin position="96"/>
        <end position="123"/>
    </location>
</feature>
<evidence type="ECO:0000313" key="3">
    <source>
        <dbReference type="EMBL" id="KAG2498882.1"/>
    </source>
</evidence>
<keyword evidence="4" id="KW-1185">Reference proteome</keyword>
<dbReference type="AlphaFoldDB" id="A0A836C4L7"/>
<keyword evidence="2" id="KW-0812">Transmembrane</keyword>